<dbReference type="GO" id="GO:1990481">
    <property type="term" value="P:mRNA pseudouridine synthesis"/>
    <property type="evidence" value="ECO:0007669"/>
    <property type="project" value="TreeGrafter"/>
</dbReference>
<proteinExistence type="inferred from homology"/>
<dbReference type="GO" id="GO:0160148">
    <property type="term" value="F:tRNA pseudouridine(55) synthase activity"/>
    <property type="evidence" value="ECO:0007669"/>
    <property type="project" value="UniProtKB-EC"/>
</dbReference>
<evidence type="ECO:0000256" key="2">
    <source>
        <dbReference type="ARBA" id="ARBA00005642"/>
    </source>
</evidence>
<comment type="catalytic activity">
    <reaction evidence="1 5">
        <text>uridine(55) in tRNA = pseudouridine(55) in tRNA</text>
        <dbReference type="Rhea" id="RHEA:42532"/>
        <dbReference type="Rhea" id="RHEA-COMP:10101"/>
        <dbReference type="Rhea" id="RHEA-COMP:10102"/>
        <dbReference type="ChEBI" id="CHEBI:65314"/>
        <dbReference type="ChEBI" id="CHEBI:65315"/>
        <dbReference type="EC" id="5.4.99.25"/>
    </reaction>
</comment>
<dbReference type="PANTHER" id="PTHR13767">
    <property type="entry name" value="TRNA-PSEUDOURIDINE SYNTHASE"/>
    <property type="match status" value="1"/>
</dbReference>
<dbReference type="Pfam" id="PF16198">
    <property type="entry name" value="TruB_C_2"/>
    <property type="match status" value="1"/>
</dbReference>
<organism evidence="8 9">
    <name type="scientific">Candidatus Scatomorpha intestinigallinarum</name>
    <dbReference type="NCBI Taxonomy" id="2840923"/>
    <lineage>
        <taxon>Bacteria</taxon>
        <taxon>Bacillati</taxon>
        <taxon>Bacillota</taxon>
        <taxon>Clostridia</taxon>
        <taxon>Eubacteriales</taxon>
        <taxon>Candidatus Scatomorpha</taxon>
    </lineage>
</organism>
<dbReference type="NCBIfam" id="TIGR00431">
    <property type="entry name" value="TruB"/>
    <property type="match status" value="1"/>
</dbReference>
<dbReference type="EMBL" id="DVHH01000027">
    <property type="protein sequence ID" value="HIR54189.1"/>
    <property type="molecule type" value="Genomic_DNA"/>
</dbReference>
<dbReference type="PANTHER" id="PTHR13767:SF2">
    <property type="entry name" value="PSEUDOURIDYLATE SYNTHASE TRUB1"/>
    <property type="match status" value="1"/>
</dbReference>
<dbReference type="InterPro" id="IPR020103">
    <property type="entry name" value="PsdUridine_synth_cat_dom_sf"/>
</dbReference>
<dbReference type="CDD" id="cd02573">
    <property type="entry name" value="PseudoU_synth_EcTruB"/>
    <property type="match status" value="1"/>
</dbReference>
<dbReference type="SUPFAM" id="SSF55120">
    <property type="entry name" value="Pseudouridine synthase"/>
    <property type="match status" value="1"/>
</dbReference>
<evidence type="ECO:0000313" key="9">
    <source>
        <dbReference type="Proteomes" id="UP000824238"/>
    </source>
</evidence>
<dbReference type="InterPro" id="IPR002501">
    <property type="entry name" value="PsdUridine_synth_N"/>
</dbReference>
<comment type="function">
    <text evidence="5">Responsible for synthesis of pseudouridine from uracil-55 in the psi GC loop of transfer RNAs.</text>
</comment>
<dbReference type="AlphaFoldDB" id="A0A9D1IYU2"/>
<evidence type="ECO:0000259" key="7">
    <source>
        <dbReference type="Pfam" id="PF16198"/>
    </source>
</evidence>
<dbReference type="InterPro" id="IPR032819">
    <property type="entry name" value="TruB_C"/>
</dbReference>
<accession>A0A9D1IYU2</accession>
<feature type="active site" description="Nucleophile" evidence="5">
    <location>
        <position position="42"/>
    </location>
</feature>
<comment type="caution">
    <text evidence="8">The sequence shown here is derived from an EMBL/GenBank/DDBJ whole genome shotgun (WGS) entry which is preliminary data.</text>
</comment>
<gene>
    <name evidence="5 8" type="primary">truB</name>
    <name evidence="8" type="ORF">IAD36_01085</name>
</gene>
<dbReference type="Gene3D" id="3.30.2350.10">
    <property type="entry name" value="Pseudouridine synthase"/>
    <property type="match status" value="1"/>
</dbReference>
<dbReference type="Proteomes" id="UP000824238">
    <property type="component" value="Unassembled WGS sequence"/>
</dbReference>
<comment type="similarity">
    <text evidence="2 5">Belongs to the pseudouridine synthase TruB family. Type 1 subfamily.</text>
</comment>
<sequence>MAGGLSGILLVDKPEGWTSHDVVGRLRRLTGQRRIGHSGTLDPMATGLLVVFLGRATRAVEFAEGHDKAYTALLRPGLVTDTLDTTGRVLESTGLRPTRAELEAVLPAFRGEIEQLPPMYSAIKQGGKKLYEIARAGGQVERKPRRVTIYRLECTGERGGDFELEIECSKGTYIRTLCDDIGRALGCGACMSGLRRTRAGGFRVEDALTLEEIELRGAAECLLPVDALFAGRPIVLIKDERTEKALRNGADVKLDAPFEGECRVYSQNREFLLLGAVENGVLHTIKSFFEV</sequence>
<dbReference type="InterPro" id="IPR014780">
    <property type="entry name" value="tRNA_psdUridine_synth_TruB"/>
</dbReference>
<evidence type="ECO:0000313" key="8">
    <source>
        <dbReference type="EMBL" id="HIR54189.1"/>
    </source>
</evidence>
<evidence type="ECO:0000256" key="3">
    <source>
        <dbReference type="ARBA" id="ARBA00022694"/>
    </source>
</evidence>
<feature type="domain" description="Pseudouridine synthase II N-terminal" evidence="6">
    <location>
        <begin position="27"/>
        <end position="174"/>
    </location>
</feature>
<dbReference type="EC" id="5.4.99.25" evidence="5"/>
<dbReference type="Pfam" id="PF01509">
    <property type="entry name" value="TruB_N"/>
    <property type="match status" value="1"/>
</dbReference>
<evidence type="ECO:0000256" key="1">
    <source>
        <dbReference type="ARBA" id="ARBA00000385"/>
    </source>
</evidence>
<evidence type="ECO:0000259" key="6">
    <source>
        <dbReference type="Pfam" id="PF01509"/>
    </source>
</evidence>
<dbReference type="HAMAP" id="MF_01080">
    <property type="entry name" value="TruB_bact"/>
    <property type="match status" value="1"/>
</dbReference>
<feature type="domain" description="tRNA pseudouridylate synthase B C-terminal" evidence="7">
    <location>
        <begin position="175"/>
        <end position="228"/>
    </location>
</feature>
<keyword evidence="4 5" id="KW-0413">Isomerase</keyword>
<keyword evidence="3 5" id="KW-0819">tRNA processing</keyword>
<reference evidence="8" key="2">
    <citation type="journal article" date="2021" name="PeerJ">
        <title>Extensive microbial diversity within the chicken gut microbiome revealed by metagenomics and culture.</title>
        <authorList>
            <person name="Gilroy R."/>
            <person name="Ravi A."/>
            <person name="Getino M."/>
            <person name="Pursley I."/>
            <person name="Horton D.L."/>
            <person name="Alikhan N.F."/>
            <person name="Baker D."/>
            <person name="Gharbi K."/>
            <person name="Hall N."/>
            <person name="Watson M."/>
            <person name="Adriaenssens E.M."/>
            <person name="Foster-Nyarko E."/>
            <person name="Jarju S."/>
            <person name="Secka A."/>
            <person name="Antonio M."/>
            <person name="Oren A."/>
            <person name="Chaudhuri R.R."/>
            <person name="La Ragione R."/>
            <person name="Hildebrand F."/>
            <person name="Pallen M.J."/>
        </authorList>
    </citation>
    <scope>NUCLEOTIDE SEQUENCE</scope>
    <source>
        <strain evidence="8">ChiGjej3B3-7149</strain>
    </source>
</reference>
<dbReference type="GO" id="GO:0003723">
    <property type="term" value="F:RNA binding"/>
    <property type="evidence" value="ECO:0007669"/>
    <property type="project" value="InterPro"/>
</dbReference>
<name>A0A9D1IYU2_9FIRM</name>
<evidence type="ECO:0000256" key="5">
    <source>
        <dbReference type="HAMAP-Rule" id="MF_01080"/>
    </source>
</evidence>
<dbReference type="GO" id="GO:0031119">
    <property type="term" value="P:tRNA pseudouridine synthesis"/>
    <property type="evidence" value="ECO:0007669"/>
    <property type="project" value="UniProtKB-UniRule"/>
</dbReference>
<protein>
    <recommendedName>
        <fullName evidence="5">tRNA pseudouridine synthase B</fullName>
        <ecNumber evidence="5">5.4.99.25</ecNumber>
    </recommendedName>
    <alternativeName>
        <fullName evidence="5">tRNA pseudouridine(55) synthase</fullName>
        <shortName evidence="5">Psi55 synthase</shortName>
    </alternativeName>
    <alternativeName>
        <fullName evidence="5">tRNA pseudouridylate synthase</fullName>
    </alternativeName>
    <alternativeName>
        <fullName evidence="5">tRNA-uridine isomerase</fullName>
    </alternativeName>
</protein>
<evidence type="ECO:0000256" key="4">
    <source>
        <dbReference type="ARBA" id="ARBA00023235"/>
    </source>
</evidence>
<reference evidence="8" key="1">
    <citation type="submission" date="2020-10" db="EMBL/GenBank/DDBJ databases">
        <authorList>
            <person name="Gilroy R."/>
        </authorList>
    </citation>
    <scope>NUCLEOTIDE SEQUENCE</scope>
    <source>
        <strain evidence="8">ChiGjej3B3-7149</strain>
    </source>
</reference>